<dbReference type="SUPFAM" id="SSF56672">
    <property type="entry name" value="DNA/RNA polymerases"/>
    <property type="match status" value="1"/>
</dbReference>
<evidence type="ECO:0000256" key="5">
    <source>
        <dbReference type="ARBA" id="ARBA00022801"/>
    </source>
</evidence>
<dbReference type="InterPro" id="IPR043502">
    <property type="entry name" value="DNA/RNA_pol_sf"/>
</dbReference>
<name>A0A9Q3KQ22_9BASI</name>
<evidence type="ECO:0000259" key="7">
    <source>
        <dbReference type="Pfam" id="PF17917"/>
    </source>
</evidence>
<dbReference type="PANTHER" id="PTHR37984">
    <property type="entry name" value="PROTEIN CBG26694"/>
    <property type="match status" value="1"/>
</dbReference>
<keyword evidence="4" id="KW-0255">Endonuclease</keyword>
<evidence type="ECO:0000256" key="6">
    <source>
        <dbReference type="ARBA" id="ARBA00022918"/>
    </source>
</evidence>
<comment type="caution">
    <text evidence="8">The sequence shown here is derived from an EMBL/GenBank/DDBJ whole genome shotgun (WGS) entry which is preliminary data.</text>
</comment>
<dbReference type="Gene3D" id="1.10.340.70">
    <property type="match status" value="1"/>
</dbReference>
<dbReference type="CDD" id="cd09274">
    <property type="entry name" value="RNase_HI_RT_Ty3"/>
    <property type="match status" value="1"/>
</dbReference>
<dbReference type="EMBL" id="AVOT02115914">
    <property type="protein sequence ID" value="MBW0583727.1"/>
    <property type="molecule type" value="Genomic_DNA"/>
</dbReference>
<dbReference type="GO" id="GO:0004519">
    <property type="term" value="F:endonuclease activity"/>
    <property type="evidence" value="ECO:0007669"/>
    <property type="project" value="UniProtKB-KW"/>
</dbReference>
<dbReference type="GO" id="GO:0016787">
    <property type="term" value="F:hydrolase activity"/>
    <property type="evidence" value="ECO:0007669"/>
    <property type="project" value="UniProtKB-KW"/>
</dbReference>
<keyword evidence="5" id="KW-0378">Hydrolase</keyword>
<evidence type="ECO:0000313" key="8">
    <source>
        <dbReference type="EMBL" id="MBW0583727.1"/>
    </source>
</evidence>
<keyword evidence="1" id="KW-0808">Transferase</keyword>
<evidence type="ECO:0000256" key="4">
    <source>
        <dbReference type="ARBA" id="ARBA00022759"/>
    </source>
</evidence>
<dbReference type="InterPro" id="IPR050951">
    <property type="entry name" value="Retrovirus_Pol_polyprotein"/>
</dbReference>
<protein>
    <recommendedName>
        <fullName evidence="7">Reverse transcriptase RNase H-like domain-containing protein</fullName>
    </recommendedName>
</protein>
<keyword evidence="9" id="KW-1185">Reference proteome</keyword>
<feature type="domain" description="Reverse transcriptase RNase H-like" evidence="7">
    <location>
        <begin position="26"/>
        <end position="133"/>
    </location>
</feature>
<dbReference type="OrthoDB" id="6091944at2759"/>
<dbReference type="PANTHER" id="PTHR37984:SF5">
    <property type="entry name" value="PROTEIN NYNRIN-LIKE"/>
    <property type="match status" value="1"/>
</dbReference>
<organism evidence="8 9">
    <name type="scientific">Austropuccinia psidii MF-1</name>
    <dbReference type="NCBI Taxonomy" id="1389203"/>
    <lineage>
        <taxon>Eukaryota</taxon>
        <taxon>Fungi</taxon>
        <taxon>Dikarya</taxon>
        <taxon>Basidiomycota</taxon>
        <taxon>Pucciniomycotina</taxon>
        <taxon>Pucciniomycetes</taxon>
        <taxon>Pucciniales</taxon>
        <taxon>Sphaerophragmiaceae</taxon>
        <taxon>Austropuccinia</taxon>
    </lineage>
</organism>
<keyword evidence="2" id="KW-0548">Nucleotidyltransferase</keyword>
<dbReference type="AlphaFoldDB" id="A0A9Q3KQ22"/>
<dbReference type="InterPro" id="IPR041373">
    <property type="entry name" value="RT_RNaseH"/>
</dbReference>
<gene>
    <name evidence="8" type="ORF">O181_123442</name>
</gene>
<evidence type="ECO:0000256" key="3">
    <source>
        <dbReference type="ARBA" id="ARBA00022722"/>
    </source>
</evidence>
<keyword evidence="6" id="KW-0695">RNA-directed DNA polymerase</keyword>
<sequence length="294" mass="33614">MTVDRVKAFESIREALTTAPLILIPDFILPFKLYIDASGDGLGAALNQVEIINDKPVEGPIRFISRKIKPTAARYGASQMECLCLVWALEKLTFFLEGCVFEVITDCKAVKSLLNMKTPNRHMLRLQTAIKEYRGNMTIDHKDGNIHKSADGLSRCPLPNNIDNLPYVPDEVSPQIPREGISVTDLNTTLFEEVRHSYTQDKNCSILCQLLKKDCKDNSLIHSFDEVWKKSYDKGRFHLLDGRIYHRTKHTCVMTVVYRSLINLVLKEFHDSPFSGHLSDNTTREKVKTCIWWL</sequence>
<dbReference type="Pfam" id="PF17917">
    <property type="entry name" value="RT_RNaseH"/>
    <property type="match status" value="1"/>
</dbReference>
<dbReference type="GO" id="GO:0003964">
    <property type="term" value="F:RNA-directed DNA polymerase activity"/>
    <property type="evidence" value="ECO:0007669"/>
    <property type="project" value="UniProtKB-KW"/>
</dbReference>
<evidence type="ECO:0000256" key="2">
    <source>
        <dbReference type="ARBA" id="ARBA00022695"/>
    </source>
</evidence>
<proteinExistence type="predicted"/>
<dbReference type="Proteomes" id="UP000765509">
    <property type="component" value="Unassembled WGS sequence"/>
</dbReference>
<keyword evidence="3" id="KW-0540">Nuclease</keyword>
<accession>A0A9Q3KQ22</accession>
<evidence type="ECO:0000313" key="9">
    <source>
        <dbReference type="Proteomes" id="UP000765509"/>
    </source>
</evidence>
<reference evidence="8" key="1">
    <citation type="submission" date="2021-03" db="EMBL/GenBank/DDBJ databases">
        <title>Draft genome sequence of rust myrtle Austropuccinia psidii MF-1, a brazilian biotype.</title>
        <authorList>
            <person name="Quecine M.C."/>
            <person name="Pachon D.M.R."/>
            <person name="Bonatelli M.L."/>
            <person name="Correr F.H."/>
            <person name="Franceschini L.M."/>
            <person name="Leite T.F."/>
            <person name="Margarido G.R.A."/>
            <person name="Almeida C.A."/>
            <person name="Ferrarezi J.A."/>
            <person name="Labate C.A."/>
        </authorList>
    </citation>
    <scope>NUCLEOTIDE SEQUENCE</scope>
    <source>
        <strain evidence="8">MF-1</strain>
    </source>
</reference>
<evidence type="ECO:0000256" key="1">
    <source>
        <dbReference type="ARBA" id="ARBA00022679"/>
    </source>
</evidence>